<gene>
    <name evidence="1" type="ORF">PACLA_8A071538</name>
</gene>
<name>A0A7D9EVQ0_PARCT</name>
<dbReference type="AlphaFoldDB" id="A0A7D9EVQ0"/>
<dbReference type="PANTHER" id="PTHR21549">
    <property type="entry name" value="MUTATED IN BLADDER CANCER 1"/>
    <property type="match status" value="1"/>
</dbReference>
<dbReference type="EMBL" id="CACRXK020009110">
    <property type="protein sequence ID" value="CAB4016420.1"/>
    <property type="molecule type" value="Genomic_DNA"/>
</dbReference>
<dbReference type="PANTHER" id="PTHR21549:SF1">
    <property type="entry name" value="COILED-COIL DOMAIN-CONTAINING PROTEIN 148"/>
    <property type="match status" value="1"/>
</dbReference>
<dbReference type="InterPro" id="IPR039902">
    <property type="entry name" value="CCDC148/CCDC112"/>
</dbReference>
<dbReference type="OrthoDB" id="448087at2759"/>
<reference evidence="1" key="1">
    <citation type="submission" date="2020-04" db="EMBL/GenBank/DDBJ databases">
        <authorList>
            <person name="Alioto T."/>
            <person name="Alioto T."/>
            <person name="Gomez Garrido J."/>
        </authorList>
    </citation>
    <scope>NUCLEOTIDE SEQUENCE</scope>
    <source>
        <strain evidence="1">A484AB</strain>
    </source>
</reference>
<comment type="caution">
    <text evidence="1">The sequence shown here is derived from an EMBL/GenBank/DDBJ whole genome shotgun (WGS) entry which is preliminary data.</text>
</comment>
<dbReference type="Proteomes" id="UP001152795">
    <property type="component" value="Unassembled WGS sequence"/>
</dbReference>
<proteinExistence type="predicted"/>
<evidence type="ECO:0000313" key="1">
    <source>
        <dbReference type="EMBL" id="CAB4016420.1"/>
    </source>
</evidence>
<protein>
    <submittedName>
        <fullName evidence="1">Uncharacterized protein</fullName>
    </submittedName>
</protein>
<sequence length="170" mass="19991">MQDEAEKLEEEKLRLAEMEKVLKEQALRDSERVAFRENELMKRQDEKRLLQQKLSEEQEEKERRLEKLREQVCVNVTADPQRVLQSTEASRGHVIKKDDPAEPEELELQKPLFAIHTFNAQQLTADPRHKVEQALRQAGLHNTNYARQILANVKPLHPTRPDQHSSLFKE</sequence>
<organism evidence="1 2">
    <name type="scientific">Paramuricea clavata</name>
    <name type="common">Red gorgonian</name>
    <name type="synonym">Violescent sea-whip</name>
    <dbReference type="NCBI Taxonomy" id="317549"/>
    <lineage>
        <taxon>Eukaryota</taxon>
        <taxon>Metazoa</taxon>
        <taxon>Cnidaria</taxon>
        <taxon>Anthozoa</taxon>
        <taxon>Octocorallia</taxon>
        <taxon>Malacalcyonacea</taxon>
        <taxon>Plexauridae</taxon>
        <taxon>Paramuricea</taxon>
    </lineage>
</organism>
<accession>A0A7D9EVQ0</accession>
<evidence type="ECO:0000313" key="2">
    <source>
        <dbReference type="Proteomes" id="UP001152795"/>
    </source>
</evidence>
<keyword evidence="2" id="KW-1185">Reference proteome</keyword>